<accession>A0A5C3L3Z6</accession>
<evidence type="ECO:0000256" key="1">
    <source>
        <dbReference type="SAM" id="MobiDB-lite"/>
    </source>
</evidence>
<feature type="region of interest" description="Disordered" evidence="1">
    <location>
        <begin position="162"/>
        <end position="188"/>
    </location>
</feature>
<evidence type="ECO:0000313" key="2">
    <source>
        <dbReference type="EMBL" id="TFK27352.1"/>
    </source>
</evidence>
<feature type="compositionally biased region" description="Basic and acidic residues" evidence="1">
    <location>
        <begin position="166"/>
        <end position="188"/>
    </location>
</feature>
<keyword evidence="3" id="KW-1185">Reference proteome</keyword>
<reference evidence="2 3" key="1">
    <citation type="journal article" date="2019" name="Nat. Ecol. Evol.">
        <title>Megaphylogeny resolves global patterns of mushroom evolution.</title>
        <authorList>
            <person name="Varga T."/>
            <person name="Krizsan K."/>
            <person name="Foldi C."/>
            <person name="Dima B."/>
            <person name="Sanchez-Garcia M."/>
            <person name="Sanchez-Ramirez S."/>
            <person name="Szollosi G.J."/>
            <person name="Szarkandi J.G."/>
            <person name="Papp V."/>
            <person name="Albert L."/>
            <person name="Andreopoulos W."/>
            <person name="Angelini C."/>
            <person name="Antonin V."/>
            <person name="Barry K.W."/>
            <person name="Bougher N.L."/>
            <person name="Buchanan P."/>
            <person name="Buyck B."/>
            <person name="Bense V."/>
            <person name="Catcheside P."/>
            <person name="Chovatia M."/>
            <person name="Cooper J."/>
            <person name="Damon W."/>
            <person name="Desjardin D."/>
            <person name="Finy P."/>
            <person name="Geml J."/>
            <person name="Haridas S."/>
            <person name="Hughes K."/>
            <person name="Justo A."/>
            <person name="Karasinski D."/>
            <person name="Kautmanova I."/>
            <person name="Kiss B."/>
            <person name="Kocsube S."/>
            <person name="Kotiranta H."/>
            <person name="LaButti K.M."/>
            <person name="Lechner B.E."/>
            <person name="Liimatainen K."/>
            <person name="Lipzen A."/>
            <person name="Lukacs Z."/>
            <person name="Mihaltcheva S."/>
            <person name="Morgado L.N."/>
            <person name="Niskanen T."/>
            <person name="Noordeloos M.E."/>
            <person name="Ohm R.A."/>
            <person name="Ortiz-Santana B."/>
            <person name="Ovrebo C."/>
            <person name="Racz N."/>
            <person name="Riley R."/>
            <person name="Savchenko A."/>
            <person name="Shiryaev A."/>
            <person name="Soop K."/>
            <person name="Spirin V."/>
            <person name="Szebenyi C."/>
            <person name="Tomsovsky M."/>
            <person name="Tulloss R.E."/>
            <person name="Uehling J."/>
            <person name="Grigoriev I.V."/>
            <person name="Vagvolgyi C."/>
            <person name="Papp T."/>
            <person name="Martin F.M."/>
            <person name="Miettinen O."/>
            <person name="Hibbett D.S."/>
            <person name="Nagy L.G."/>
        </authorList>
    </citation>
    <scope>NUCLEOTIDE SEQUENCE [LARGE SCALE GENOMIC DNA]</scope>
    <source>
        <strain evidence="2 3">CBS 121175</strain>
    </source>
</reference>
<name>A0A5C3L3Z6_COPMA</name>
<protein>
    <submittedName>
        <fullName evidence="2">Uncharacterized protein</fullName>
    </submittedName>
</protein>
<organism evidence="2 3">
    <name type="scientific">Coprinopsis marcescibilis</name>
    <name type="common">Agaric fungus</name>
    <name type="synonym">Psathyrella marcescibilis</name>
    <dbReference type="NCBI Taxonomy" id="230819"/>
    <lineage>
        <taxon>Eukaryota</taxon>
        <taxon>Fungi</taxon>
        <taxon>Dikarya</taxon>
        <taxon>Basidiomycota</taxon>
        <taxon>Agaricomycotina</taxon>
        <taxon>Agaricomycetes</taxon>
        <taxon>Agaricomycetidae</taxon>
        <taxon>Agaricales</taxon>
        <taxon>Agaricineae</taxon>
        <taxon>Psathyrellaceae</taxon>
        <taxon>Coprinopsis</taxon>
    </lineage>
</organism>
<proteinExistence type="predicted"/>
<gene>
    <name evidence="2" type="ORF">FA15DRAFT_209534</name>
</gene>
<dbReference type="Proteomes" id="UP000307440">
    <property type="component" value="Unassembled WGS sequence"/>
</dbReference>
<dbReference type="EMBL" id="ML210165">
    <property type="protein sequence ID" value="TFK27352.1"/>
    <property type="molecule type" value="Genomic_DNA"/>
</dbReference>
<dbReference type="AlphaFoldDB" id="A0A5C3L3Z6"/>
<sequence>MFLFVPFLRKRPYSFLSPSAQKWVRWDGIRGIHTIFREHSVHNPLVASGCMNDQIYDSISAERAKVEYRGDTMQYEEQVLISVRREERERSGRRIVVRGMGGKGGGSIDTSTLIAVARVQGSPFAAFQPALKGQWVCLWLCGSTGASEATYLAQTPQIAGTARNTAGRDRDGASSRKEGEQKSYVRRC</sequence>
<evidence type="ECO:0000313" key="3">
    <source>
        <dbReference type="Proteomes" id="UP000307440"/>
    </source>
</evidence>